<dbReference type="AlphaFoldDB" id="A0AA88UWC2"/>
<evidence type="ECO:0000256" key="2">
    <source>
        <dbReference type="ARBA" id="ARBA00022761"/>
    </source>
</evidence>
<dbReference type="EMBL" id="JAVXUO010000333">
    <property type="protein sequence ID" value="KAK2993287.1"/>
    <property type="molecule type" value="Genomic_DNA"/>
</dbReference>
<dbReference type="CDD" id="cd00261">
    <property type="entry name" value="AAI_SS"/>
    <property type="match status" value="1"/>
</dbReference>
<name>A0AA88UWC2_9ASTE</name>
<comment type="similarity">
    <text evidence="1">Belongs to the 2S seed storage albumins family.</text>
</comment>
<gene>
    <name evidence="5" type="ORF">RJ640_022126</name>
</gene>
<dbReference type="SUPFAM" id="SSF47699">
    <property type="entry name" value="Bifunctional inhibitor/lipid-transfer protein/seed storage 2S albumin"/>
    <property type="match status" value="1"/>
</dbReference>
<accession>A0AA88UWC2</accession>
<protein>
    <recommendedName>
        <fullName evidence="4">Bifunctional inhibitor/plant lipid transfer protein/seed storage helical domain-containing protein</fullName>
    </recommendedName>
</protein>
<comment type="caution">
    <text evidence="5">The sequence shown here is derived from an EMBL/GenBank/DDBJ whole genome shotgun (WGS) entry which is preliminary data.</text>
</comment>
<organism evidence="5 6">
    <name type="scientific">Escallonia rubra</name>
    <dbReference type="NCBI Taxonomy" id="112253"/>
    <lineage>
        <taxon>Eukaryota</taxon>
        <taxon>Viridiplantae</taxon>
        <taxon>Streptophyta</taxon>
        <taxon>Embryophyta</taxon>
        <taxon>Tracheophyta</taxon>
        <taxon>Spermatophyta</taxon>
        <taxon>Magnoliopsida</taxon>
        <taxon>eudicotyledons</taxon>
        <taxon>Gunneridae</taxon>
        <taxon>Pentapetalae</taxon>
        <taxon>asterids</taxon>
        <taxon>campanulids</taxon>
        <taxon>Escalloniales</taxon>
        <taxon>Escalloniaceae</taxon>
        <taxon>Escallonia</taxon>
    </lineage>
</organism>
<evidence type="ECO:0000256" key="1">
    <source>
        <dbReference type="ARBA" id="ARBA00008262"/>
    </source>
</evidence>
<dbReference type="PANTHER" id="PTHR35496:SF4">
    <property type="entry name" value="2S SULFUR-RICH SEED STORAGE PROTEIN 2-LIKE"/>
    <property type="match status" value="1"/>
</dbReference>
<sequence length="173" mass="19890">MVSVSRKPRKLCMQCPVIPPPLLYIKDPNLQSSPAYTQASRPKMAKHRIHYVTFALLLVGSIGSSSRTSITTIEIDEENPTGQSLDACKRYLVQSSRPRSGWREEFQQCCEQLEEMDKRSRCEGIRRIAQQEKQQQGGSRGEEMQEMMQTARSLPGLCRMEPRRCEIRTLLWS</sequence>
<proteinExistence type="inferred from homology"/>
<dbReference type="InterPro" id="IPR036312">
    <property type="entry name" value="Bifun_inhib/LTP/seed_sf"/>
</dbReference>
<evidence type="ECO:0000313" key="5">
    <source>
        <dbReference type="EMBL" id="KAK2993287.1"/>
    </source>
</evidence>
<evidence type="ECO:0000259" key="4">
    <source>
        <dbReference type="SMART" id="SM00499"/>
    </source>
</evidence>
<reference evidence="5" key="1">
    <citation type="submission" date="2022-12" db="EMBL/GenBank/DDBJ databases">
        <title>Draft genome assemblies for two species of Escallonia (Escalloniales).</title>
        <authorList>
            <person name="Chanderbali A."/>
            <person name="Dervinis C."/>
            <person name="Anghel I."/>
            <person name="Soltis D."/>
            <person name="Soltis P."/>
            <person name="Zapata F."/>
        </authorList>
    </citation>
    <scope>NUCLEOTIDE SEQUENCE</scope>
    <source>
        <strain evidence="5">UCBG92.1500</strain>
        <tissue evidence="5">Leaf</tissue>
    </source>
</reference>
<dbReference type="Pfam" id="PF00234">
    <property type="entry name" value="Tryp_alpha_amyl"/>
    <property type="match status" value="1"/>
</dbReference>
<keyword evidence="3" id="KW-0708">Seed storage protein</keyword>
<dbReference type="Proteomes" id="UP001187471">
    <property type="component" value="Unassembled WGS sequence"/>
</dbReference>
<dbReference type="Gene3D" id="1.10.110.10">
    <property type="entry name" value="Plant lipid-transfer and hydrophobic proteins"/>
    <property type="match status" value="1"/>
</dbReference>
<feature type="domain" description="Bifunctional inhibitor/plant lipid transfer protein/seed storage helical" evidence="4">
    <location>
        <begin position="88"/>
        <end position="165"/>
    </location>
</feature>
<dbReference type="SMART" id="SM00499">
    <property type="entry name" value="AAI"/>
    <property type="match status" value="1"/>
</dbReference>
<keyword evidence="2" id="KW-0758">Storage protein</keyword>
<dbReference type="InterPro" id="IPR016140">
    <property type="entry name" value="Bifunc_inhib/LTP/seed_store"/>
</dbReference>
<evidence type="ECO:0000313" key="6">
    <source>
        <dbReference type="Proteomes" id="UP001187471"/>
    </source>
</evidence>
<dbReference type="InterPro" id="IPR000617">
    <property type="entry name" value="Napin/2SS/CON"/>
</dbReference>
<evidence type="ECO:0000256" key="3">
    <source>
        <dbReference type="ARBA" id="ARBA00023129"/>
    </source>
</evidence>
<dbReference type="GO" id="GO:0045735">
    <property type="term" value="F:nutrient reservoir activity"/>
    <property type="evidence" value="ECO:0007669"/>
    <property type="project" value="UniProtKB-KW"/>
</dbReference>
<keyword evidence="6" id="KW-1185">Reference proteome</keyword>
<dbReference type="PANTHER" id="PTHR35496">
    <property type="entry name" value="2S SEED STORAGE PROTEIN 1-RELATED"/>
    <property type="match status" value="1"/>
</dbReference>